<dbReference type="STRING" id="1958950.BZK31_21605"/>
<evidence type="ECO:0000313" key="2">
    <source>
        <dbReference type="Proteomes" id="UP000192815"/>
    </source>
</evidence>
<reference evidence="2" key="1">
    <citation type="submission" date="2017-02" db="EMBL/GenBank/DDBJ databases">
        <title>Pseudomonas floridae sp. nov., a novel pathogenic bacterial species isolated from tomato.</title>
        <authorList>
            <person name="Timilsina S."/>
            <person name="Vallad G.E."/>
            <person name="Jones J.B."/>
        </authorList>
    </citation>
    <scope>NUCLEOTIDE SEQUENCE [LARGE SCALE GENOMIC DNA]</scope>
    <source>
        <strain evidence="2">GEV388</strain>
    </source>
</reference>
<comment type="caution">
    <text evidence="1">The sequence shown here is derived from an EMBL/GenBank/DDBJ whole genome shotgun (WGS) entry which is preliminary data.</text>
</comment>
<evidence type="ECO:0008006" key="3">
    <source>
        <dbReference type="Google" id="ProtNLM"/>
    </source>
</evidence>
<proteinExistence type="predicted"/>
<dbReference type="AlphaFoldDB" id="A0A1X0N1A0"/>
<evidence type="ECO:0000313" key="1">
    <source>
        <dbReference type="EMBL" id="ORC57121.1"/>
    </source>
</evidence>
<accession>A0A1X0N1A0</accession>
<keyword evidence="2" id="KW-1185">Reference proteome</keyword>
<organism evidence="1 2">
    <name type="scientific">Pseudomonas floridensis</name>
    <dbReference type="NCBI Taxonomy" id="1958950"/>
    <lineage>
        <taxon>Bacteria</taxon>
        <taxon>Pseudomonadati</taxon>
        <taxon>Pseudomonadota</taxon>
        <taxon>Gammaproteobacteria</taxon>
        <taxon>Pseudomonadales</taxon>
        <taxon>Pseudomonadaceae</taxon>
        <taxon>Pseudomonas</taxon>
    </lineage>
</organism>
<dbReference type="EMBL" id="MUIO01000092">
    <property type="protein sequence ID" value="ORC57121.1"/>
    <property type="molecule type" value="Genomic_DNA"/>
</dbReference>
<sequence length="98" mass="10821">MEILASVQTSAQLVEALMAQVDRFTSRHAGFVGSRIQIGEHEGEVHLQLFWLTKEHGEQALACPVAGETDLLQFVRDFQVRQVIFRTSVAFPGAPSAL</sequence>
<name>A0A1X0N1A0_9PSED</name>
<gene>
    <name evidence="1" type="ORF">BZK31_21605</name>
</gene>
<protein>
    <recommendedName>
        <fullName evidence="3">ABM domain-containing protein</fullName>
    </recommendedName>
</protein>
<dbReference type="Proteomes" id="UP000192815">
    <property type="component" value="Unassembled WGS sequence"/>
</dbReference>